<evidence type="ECO:0000256" key="4">
    <source>
        <dbReference type="ARBA" id="ARBA00022989"/>
    </source>
</evidence>
<feature type="transmembrane region" description="Helical" evidence="6">
    <location>
        <begin position="196"/>
        <end position="218"/>
    </location>
</feature>
<organism evidence="7 8">
    <name type="scientific">Helicobacter anseris</name>
    <dbReference type="NCBI Taxonomy" id="375926"/>
    <lineage>
        <taxon>Bacteria</taxon>
        <taxon>Pseudomonadati</taxon>
        <taxon>Campylobacterota</taxon>
        <taxon>Epsilonproteobacteria</taxon>
        <taxon>Campylobacterales</taxon>
        <taxon>Helicobacteraceae</taxon>
        <taxon>Helicobacter</taxon>
    </lineage>
</organism>
<protein>
    <submittedName>
        <fullName evidence="7">AI-2E family transporter</fullName>
    </submittedName>
</protein>
<evidence type="ECO:0000256" key="5">
    <source>
        <dbReference type="ARBA" id="ARBA00023136"/>
    </source>
</evidence>
<feature type="transmembrane region" description="Helical" evidence="6">
    <location>
        <begin position="6"/>
        <end position="23"/>
    </location>
</feature>
<dbReference type="PANTHER" id="PTHR21716:SF4">
    <property type="entry name" value="TRANSMEMBRANE PROTEIN 245"/>
    <property type="match status" value="1"/>
</dbReference>
<evidence type="ECO:0000256" key="6">
    <source>
        <dbReference type="SAM" id="Phobius"/>
    </source>
</evidence>
<sequence>MYKNYFIFFIIFVLLIGSMLYLYKNFLMDLLIASLICIATFDIKIRLDRFIKINFLTTTLSILFLLLFLVLPFAFLLVQIVVFFTDLHINQVIAYLALSKEGILRFLEQFSFLKPYADMLGDNISTQYLVDLGLKVGSYIGKESLRFFIDICFIVLFLFFLFYYGKEVYLHFLKAMPLKLSQTHKIFQEVSGVLKIVLFTSLINVVLQGFAFGILMFYCDYNNALLLGILYGISSLIPLVGGALVWIPIAGYEFYLNHLNQMFLIIIYSVVVIGFIIDNVIKPFIIGFVNKKILKKPLKLNEIIIFFAIFAGFSSFGFWGIVIGPAITAFFISLLRLYQNKILRDFDTV</sequence>
<dbReference type="Pfam" id="PF01594">
    <property type="entry name" value="AI-2E_transport"/>
    <property type="match status" value="1"/>
</dbReference>
<feature type="transmembrane region" description="Helical" evidence="6">
    <location>
        <begin position="145"/>
        <end position="164"/>
    </location>
</feature>
<dbReference type="GO" id="GO:0016020">
    <property type="term" value="C:membrane"/>
    <property type="evidence" value="ECO:0007669"/>
    <property type="project" value="UniProtKB-SubCell"/>
</dbReference>
<feature type="transmembrane region" description="Helical" evidence="6">
    <location>
        <begin position="59"/>
        <end position="84"/>
    </location>
</feature>
<accession>A0A3D8J7V2</accession>
<dbReference type="AlphaFoldDB" id="A0A3D8J7V2"/>
<dbReference type="OrthoDB" id="5348369at2"/>
<evidence type="ECO:0000313" key="8">
    <source>
        <dbReference type="Proteomes" id="UP000256695"/>
    </source>
</evidence>
<keyword evidence="8" id="KW-1185">Reference proteome</keyword>
<dbReference type="EMBL" id="NXLX01000009">
    <property type="protein sequence ID" value="RDU73593.1"/>
    <property type="molecule type" value="Genomic_DNA"/>
</dbReference>
<evidence type="ECO:0000256" key="3">
    <source>
        <dbReference type="ARBA" id="ARBA00022692"/>
    </source>
</evidence>
<feature type="transmembrane region" description="Helical" evidence="6">
    <location>
        <begin position="225"/>
        <end position="249"/>
    </location>
</feature>
<name>A0A3D8J7V2_9HELI</name>
<feature type="transmembrane region" description="Helical" evidence="6">
    <location>
        <begin position="261"/>
        <end position="281"/>
    </location>
</feature>
<evidence type="ECO:0000313" key="7">
    <source>
        <dbReference type="EMBL" id="RDU73593.1"/>
    </source>
</evidence>
<proteinExistence type="inferred from homology"/>
<dbReference type="Proteomes" id="UP000256695">
    <property type="component" value="Unassembled WGS sequence"/>
</dbReference>
<reference evidence="7 8" key="1">
    <citation type="submission" date="2018-04" db="EMBL/GenBank/DDBJ databases">
        <title>Novel Campyloabacter and Helicobacter Species and Strains.</title>
        <authorList>
            <person name="Mannion A.J."/>
            <person name="Shen Z."/>
            <person name="Fox J.G."/>
        </authorList>
    </citation>
    <scope>NUCLEOTIDE SEQUENCE [LARGE SCALE GENOMIC DNA]</scope>
    <source>
        <strain evidence="7 8">MIT 04-9362</strain>
    </source>
</reference>
<gene>
    <name evidence="7" type="ORF">CQA57_04640</name>
</gene>
<comment type="similarity">
    <text evidence="2">Belongs to the autoinducer-2 exporter (AI-2E) (TC 2.A.86) family.</text>
</comment>
<dbReference type="InterPro" id="IPR002549">
    <property type="entry name" value="AI-2E-like"/>
</dbReference>
<dbReference type="RefSeq" id="WP_115579065.1">
    <property type="nucleotide sequence ID" value="NZ_NXLX01000009.1"/>
</dbReference>
<feature type="transmembrane region" description="Helical" evidence="6">
    <location>
        <begin position="302"/>
        <end position="335"/>
    </location>
</feature>
<keyword evidence="5 6" id="KW-0472">Membrane</keyword>
<evidence type="ECO:0000256" key="2">
    <source>
        <dbReference type="ARBA" id="ARBA00009773"/>
    </source>
</evidence>
<dbReference type="PANTHER" id="PTHR21716">
    <property type="entry name" value="TRANSMEMBRANE PROTEIN"/>
    <property type="match status" value="1"/>
</dbReference>
<keyword evidence="3 6" id="KW-0812">Transmembrane</keyword>
<evidence type="ECO:0000256" key="1">
    <source>
        <dbReference type="ARBA" id="ARBA00004141"/>
    </source>
</evidence>
<comment type="caution">
    <text evidence="7">The sequence shown here is derived from an EMBL/GenBank/DDBJ whole genome shotgun (WGS) entry which is preliminary data.</text>
</comment>
<comment type="subcellular location">
    <subcellularLocation>
        <location evidence="1">Membrane</location>
        <topology evidence="1">Multi-pass membrane protein</topology>
    </subcellularLocation>
</comment>
<keyword evidence="4 6" id="KW-1133">Transmembrane helix</keyword>